<sequence length="87" mass="10563">MSNASRFNFSVLLDRWLELYLRMNGRVTLGPYNRRSHHWVNLLWRYLMVFRYKAIGGCRIDSSLTIRTDLKLITRHLNDAMELPWHR</sequence>
<evidence type="ECO:0000313" key="1">
    <source>
        <dbReference type="EMBL" id="VBB41617.1"/>
    </source>
</evidence>
<proteinExistence type="predicted"/>
<reference evidence="1" key="1">
    <citation type="submission" date="2018-07" db="EMBL/GenBank/DDBJ databases">
        <authorList>
            <consortium name="Genoscope - CEA"/>
            <person name="William W."/>
        </authorList>
    </citation>
    <scope>NUCLEOTIDE SEQUENCE</scope>
    <source>
        <strain evidence="1">IK1</strain>
    </source>
</reference>
<dbReference type="AlphaFoldDB" id="A0A653A0P6"/>
<gene>
    <name evidence="1" type="ORF">TRIP_B120052</name>
</gene>
<name>A0A653A0P6_UNCDX</name>
<dbReference type="EMBL" id="UPXX01000004">
    <property type="protein sequence ID" value="VBB41617.1"/>
    <property type="molecule type" value="Genomic_DNA"/>
</dbReference>
<accession>A0A653A0P6</accession>
<protein>
    <submittedName>
        <fullName evidence="1">Uncharacterized protein</fullName>
    </submittedName>
</protein>
<organism evidence="1">
    <name type="scientific">Uncultured Desulfatiglans sp</name>
    <dbReference type="NCBI Taxonomy" id="1748965"/>
    <lineage>
        <taxon>Bacteria</taxon>
        <taxon>Pseudomonadati</taxon>
        <taxon>Thermodesulfobacteriota</taxon>
        <taxon>Desulfobacteria</taxon>
        <taxon>Desulfatiglandales</taxon>
        <taxon>Desulfatiglandaceae</taxon>
        <taxon>Desulfatiglans</taxon>
        <taxon>environmental samples</taxon>
    </lineage>
</organism>